<name>A0A7V8CFR7_9GAMM</name>
<proteinExistence type="predicted"/>
<evidence type="ECO:0000256" key="1">
    <source>
        <dbReference type="SAM" id="MobiDB-lite"/>
    </source>
</evidence>
<organism evidence="2 4">
    <name type="scientific">Stenotrophomonas rhizophila</name>
    <dbReference type="NCBI Taxonomy" id="216778"/>
    <lineage>
        <taxon>Bacteria</taxon>
        <taxon>Pseudomonadati</taxon>
        <taxon>Pseudomonadota</taxon>
        <taxon>Gammaproteobacteria</taxon>
        <taxon>Lysobacterales</taxon>
        <taxon>Lysobacteraceae</taxon>
        <taxon>Stenotrophomonas</taxon>
    </lineage>
</organism>
<evidence type="ECO:0000313" key="4">
    <source>
        <dbReference type="Proteomes" id="UP000449004"/>
    </source>
</evidence>
<dbReference type="Proteomes" id="UP001320691">
    <property type="component" value="Unassembled WGS sequence"/>
</dbReference>
<dbReference type="EMBL" id="JANUEK010000009">
    <property type="protein sequence ID" value="MCS4281445.1"/>
    <property type="molecule type" value="Genomic_DNA"/>
</dbReference>
<dbReference type="EMBL" id="WELC01000007">
    <property type="protein sequence ID" value="KAB7631158.1"/>
    <property type="molecule type" value="Genomic_DNA"/>
</dbReference>
<dbReference type="AlphaFoldDB" id="A0A7V8CFR7"/>
<protein>
    <submittedName>
        <fullName evidence="2">Uncharacterized protein</fullName>
    </submittedName>
</protein>
<feature type="region of interest" description="Disordered" evidence="1">
    <location>
        <begin position="1"/>
        <end position="25"/>
    </location>
</feature>
<sequence>MTRSLLDASAVPPPLPAQDALPPPLNDVAAATPVVSAAPLVNIAAPDALAGALPGWDLLPKTGFVRRKRASHG</sequence>
<evidence type="ECO:0000313" key="2">
    <source>
        <dbReference type="EMBL" id="KAB7631158.1"/>
    </source>
</evidence>
<dbReference type="RefSeq" id="WP_152152078.1">
    <property type="nucleotide sequence ID" value="NZ_JANUEK010000009.1"/>
</dbReference>
<gene>
    <name evidence="2" type="ORF">F9K92_07125</name>
    <name evidence="3" type="ORF">M2412_003462</name>
</gene>
<feature type="compositionally biased region" description="Pro residues" evidence="1">
    <location>
        <begin position="11"/>
        <end position="25"/>
    </location>
</feature>
<evidence type="ECO:0000313" key="3">
    <source>
        <dbReference type="EMBL" id="MCS4281445.1"/>
    </source>
</evidence>
<reference evidence="2 4" key="1">
    <citation type="submission" date="2019-10" db="EMBL/GenBank/DDBJ databases">
        <title>Halotolerant bacteria associated to Saharan-endemic halophytes Stipa tenacissima L. and Atriplex halimus L mitigate salt stress and promote growth of tomato plants.</title>
        <authorList>
            <person name="Dif G."/>
        </authorList>
    </citation>
    <scope>NUCLEOTIDE SEQUENCE [LARGE SCALE GENOMIC DNA]</scope>
    <source>
        <strain evidence="2 4">IS26</strain>
    </source>
</reference>
<reference evidence="3" key="2">
    <citation type="submission" date="2022-08" db="EMBL/GenBank/DDBJ databases">
        <title>Genomic analyses of the natural microbiome of Caenorhabditis elegans.</title>
        <authorList>
            <person name="Samuel B."/>
        </authorList>
    </citation>
    <scope>NUCLEOTIDE SEQUENCE</scope>
    <source>
        <strain evidence="3">BIGb0277</strain>
    </source>
</reference>
<accession>A0A7V8CFR7</accession>
<dbReference type="Proteomes" id="UP000449004">
    <property type="component" value="Unassembled WGS sequence"/>
</dbReference>
<comment type="caution">
    <text evidence="2">The sequence shown here is derived from an EMBL/GenBank/DDBJ whole genome shotgun (WGS) entry which is preliminary data.</text>
</comment>